<keyword evidence="2" id="KW-1185">Reference proteome</keyword>
<evidence type="ECO:0000313" key="2">
    <source>
        <dbReference type="Proteomes" id="UP001235939"/>
    </source>
</evidence>
<accession>A0ABY6KGQ7</accession>
<organism evidence="1 2">
    <name type="scientific">Cordylochernes scorpioides</name>
    <dbReference type="NCBI Taxonomy" id="51811"/>
    <lineage>
        <taxon>Eukaryota</taxon>
        <taxon>Metazoa</taxon>
        <taxon>Ecdysozoa</taxon>
        <taxon>Arthropoda</taxon>
        <taxon>Chelicerata</taxon>
        <taxon>Arachnida</taxon>
        <taxon>Pseudoscorpiones</taxon>
        <taxon>Cheliferoidea</taxon>
        <taxon>Chernetidae</taxon>
        <taxon>Cordylochernes</taxon>
    </lineage>
</organism>
<reference evidence="1 2" key="1">
    <citation type="submission" date="2022-01" db="EMBL/GenBank/DDBJ databases">
        <title>A chromosomal length assembly of Cordylochernes scorpioides.</title>
        <authorList>
            <person name="Zeh D."/>
            <person name="Zeh J."/>
        </authorList>
    </citation>
    <scope>NUCLEOTIDE SEQUENCE [LARGE SCALE GENOMIC DNA]</scope>
    <source>
        <strain evidence="1">IN4F17</strain>
        <tissue evidence="1">Whole Body</tissue>
    </source>
</reference>
<dbReference type="PANTHER" id="PTHR11439">
    <property type="entry name" value="GAG-POL-RELATED RETROTRANSPOSON"/>
    <property type="match status" value="1"/>
</dbReference>
<dbReference type="PANTHER" id="PTHR11439:SF483">
    <property type="entry name" value="PEPTIDE SYNTHASE GLIP-LIKE, PUTATIVE (AFU_ORTHOLOGUE AFUA_3G12920)-RELATED"/>
    <property type="match status" value="1"/>
</dbReference>
<sequence length="192" mass="21887">MAEADNSQLPRSLQECHEPLQSNDHFTIERRFQEAIEAASSTSITIPTPDSASYSTMINHELNITAQSGKRGPYLENKATCNCLFRNEAEFIAAADACKEVSYIRSLLEELIPDNFDINLYIDNQSTIKIIKSGQFTTKTKHIDVKYHFVKDQVQRFNLIYCPTEHQIADILTKPLARLKFDKLKSLLMTTI</sequence>
<dbReference type="Proteomes" id="UP001235939">
    <property type="component" value="Chromosome 05"/>
</dbReference>
<dbReference type="EMBL" id="CP092867">
    <property type="protein sequence ID" value="UYV67924.1"/>
    <property type="molecule type" value="Genomic_DNA"/>
</dbReference>
<proteinExistence type="predicted"/>
<evidence type="ECO:0000313" key="1">
    <source>
        <dbReference type="EMBL" id="UYV67924.1"/>
    </source>
</evidence>
<gene>
    <name evidence="1" type="ORF">LAZ67_5002513</name>
</gene>
<protein>
    <recommendedName>
        <fullName evidence="3">Copia protein</fullName>
    </recommendedName>
</protein>
<evidence type="ECO:0008006" key="3">
    <source>
        <dbReference type="Google" id="ProtNLM"/>
    </source>
</evidence>
<dbReference type="CDD" id="cd09272">
    <property type="entry name" value="RNase_HI_RT_Ty1"/>
    <property type="match status" value="1"/>
</dbReference>
<name>A0ABY6KGQ7_9ARAC</name>